<dbReference type="InterPro" id="IPR001261">
    <property type="entry name" value="ArgE/DapE_CS"/>
</dbReference>
<evidence type="ECO:0000256" key="9">
    <source>
        <dbReference type="PIRSR" id="PIRSR037215-2"/>
    </source>
</evidence>
<dbReference type="OrthoDB" id="9804934at2"/>
<dbReference type="RefSeq" id="WP_046371536.1">
    <property type="nucleotide sequence ID" value="NZ_BBWV01000006.1"/>
</dbReference>
<evidence type="ECO:0000256" key="6">
    <source>
        <dbReference type="ARBA" id="ARBA00023049"/>
    </source>
</evidence>
<keyword evidence="2" id="KW-0645">Protease</keyword>
<feature type="active site" evidence="8">
    <location>
        <position position="85"/>
    </location>
</feature>
<dbReference type="NCBIfam" id="TIGR01882">
    <property type="entry name" value="peptidase-T"/>
    <property type="match status" value="1"/>
</dbReference>
<feature type="binding site" evidence="9">
    <location>
        <position position="146"/>
    </location>
    <ligand>
        <name>Zn(2+)</name>
        <dbReference type="ChEBI" id="CHEBI:29105"/>
        <label>1</label>
    </ligand>
</feature>
<dbReference type="AlphaFoldDB" id="A0A0E9N815"/>
<dbReference type="Gene3D" id="3.30.70.360">
    <property type="match status" value="1"/>
</dbReference>
<reference evidence="11 12" key="1">
    <citation type="submission" date="2015-04" db="EMBL/GenBank/DDBJ databases">
        <title>Whole genome shotgun sequence of Flavihumibacter petaseus NBRC 106054.</title>
        <authorList>
            <person name="Miyazawa S."/>
            <person name="Hosoyama A."/>
            <person name="Hashimoto M."/>
            <person name="Noguchi M."/>
            <person name="Tsuchikane K."/>
            <person name="Ohji S."/>
            <person name="Yamazoe A."/>
            <person name="Ichikawa N."/>
            <person name="Kimura A."/>
            <person name="Fujita N."/>
        </authorList>
    </citation>
    <scope>NUCLEOTIDE SEQUENCE [LARGE SCALE GENOMIC DNA]</scope>
    <source>
        <strain evidence="11 12">NBRC 106054</strain>
    </source>
</reference>
<accession>A0A0E9N815</accession>
<dbReference type="NCBIfam" id="NF003976">
    <property type="entry name" value="PRK05469.1"/>
    <property type="match status" value="1"/>
</dbReference>
<keyword evidence="3 9" id="KW-0479">Metal-binding</keyword>
<keyword evidence="5 9" id="KW-0862">Zinc</keyword>
<feature type="binding site" evidence="9">
    <location>
        <position position="146"/>
    </location>
    <ligand>
        <name>Zn(2+)</name>
        <dbReference type="ChEBI" id="CHEBI:29105"/>
        <label>2</label>
    </ligand>
</feature>
<feature type="domain" description="Peptidase M20 dimerisation" evidence="10">
    <location>
        <begin position="213"/>
        <end position="289"/>
    </location>
</feature>
<sequence length="414" mass="45565">MSISYRYTVTERFLRYVQIDTQSDPFSTTFPSTEKQKDLARLLVSELQEMGLEDAYMDDYGYVMATIPSNRDQDLPVICLCAHMDTAPDYSGTGVKPVVHTAYDGRDIILPDDPAQVISVSNHPYLREKIGDDIITASGKTLLGADDKAGVAIIMDLANRLVGDPGIPHGTIRLLFTPDEEVGRGVDKLDLAKLGADFGYTLDAGEAGSIESENFSADGMTIEFHGVAAHPGAAKGKMVNALKLLGAFLEKLPKDHLSPETTDDRAGFVHPVHCSGNSEKATVQFILRDFDTARLGEYAYMLQLLADEVTNAFPGSRSAYHVKEQYRNMRTVLDQHPRLVELAEEAIRRVGLPVRKLPIRGGTDGARLSFMGLPCPNLFTGEMALHSPQEYVSVQDMQKSVDMLVELVQLWTIL</sequence>
<dbReference type="GO" id="GO:0045148">
    <property type="term" value="F:tripeptide aminopeptidase activity"/>
    <property type="evidence" value="ECO:0007669"/>
    <property type="project" value="UniProtKB-UniRule"/>
</dbReference>
<evidence type="ECO:0000256" key="5">
    <source>
        <dbReference type="ARBA" id="ARBA00022833"/>
    </source>
</evidence>
<dbReference type="NCBIfam" id="NF009920">
    <property type="entry name" value="PRK13381.1"/>
    <property type="match status" value="1"/>
</dbReference>
<feature type="binding site" evidence="9">
    <location>
        <position position="83"/>
    </location>
    <ligand>
        <name>Zn(2+)</name>
        <dbReference type="ChEBI" id="CHEBI:29105"/>
        <label>1</label>
    </ligand>
</feature>
<evidence type="ECO:0000313" key="12">
    <source>
        <dbReference type="Proteomes" id="UP000033121"/>
    </source>
</evidence>
<keyword evidence="4" id="KW-0378">Hydrolase</keyword>
<comment type="cofactor">
    <cofactor evidence="9">
        <name>Zn(2+)</name>
        <dbReference type="ChEBI" id="CHEBI:29105"/>
    </cofactor>
    <text evidence="9">Binds 2 Zn(2+) ions per subunit.</text>
</comment>
<dbReference type="Pfam" id="PF07687">
    <property type="entry name" value="M20_dimer"/>
    <property type="match status" value="1"/>
</dbReference>
<keyword evidence="6" id="KW-0482">Metalloprotease</keyword>
<evidence type="ECO:0000259" key="10">
    <source>
        <dbReference type="Pfam" id="PF07687"/>
    </source>
</evidence>
<feature type="active site" description="Proton acceptor" evidence="8">
    <location>
        <position position="180"/>
    </location>
</feature>
<dbReference type="PIRSF" id="PIRSF037215">
    <property type="entry name" value="Peptidase_M20B"/>
    <property type="match status" value="1"/>
</dbReference>
<dbReference type="STRING" id="1220578.FPE01S_06_00060"/>
<dbReference type="GO" id="GO:0006518">
    <property type="term" value="P:peptide metabolic process"/>
    <property type="evidence" value="ECO:0007669"/>
    <property type="project" value="InterPro"/>
</dbReference>
<protein>
    <recommendedName>
        <fullName evidence="7">Peptidase T</fullName>
        <ecNumber evidence="7">3.4.11.4</ecNumber>
    </recommendedName>
</protein>
<keyword evidence="12" id="KW-1185">Reference proteome</keyword>
<evidence type="ECO:0000256" key="8">
    <source>
        <dbReference type="PIRSR" id="PIRSR037215-1"/>
    </source>
</evidence>
<evidence type="ECO:0000256" key="7">
    <source>
        <dbReference type="NCBIfam" id="TIGR01882"/>
    </source>
</evidence>
<dbReference type="InterPro" id="IPR036264">
    <property type="entry name" value="Bact_exopeptidase_dim_dom"/>
</dbReference>
<feature type="binding site" evidence="9">
    <location>
        <position position="181"/>
    </location>
    <ligand>
        <name>Zn(2+)</name>
        <dbReference type="ChEBI" id="CHEBI:29105"/>
        <label>2</label>
    </ligand>
</feature>
<feature type="binding site" evidence="9">
    <location>
        <position position="386"/>
    </location>
    <ligand>
        <name>Zn(2+)</name>
        <dbReference type="ChEBI" id="CHEBI:29105"/>
        <label>2</label>
    </ligand>
</feature>
<dbReference type="GO" id="GO:0008237">
    <property type="term" value="F:metallopeptidase activity"/>
    <property type="evidence" value="ECO:0007669"/>
    <property type="project" value="UniProtKB-KW"/>
</dbReference>
<gene>
    <name evidence="11" type="primary">pepT</name>
    <name evidence="11" type="ORF">FPE01S_06_00060</name>
</gene>
<dbReference type="GO" id="GO:0005829">
    <property type="term" value="C:cytosol"/>
    <property type="evidence" value="ECO:0007669"/>
    <property type="project" value="TreeGrafter"/>
</dbReference>
<dbReference type="Pfam" id="PF01546">
    <property type="entry name" value="Peptidase_M20"/>
    <property type="match status" value="1"/>
</dbReference>
<dbReference type="EMBL" id="BBWV01000006">
    <property type="protein sequence ID" value="GAO45515.1"/>
    <property type="molecule type" value="Genomic_DNA"/>
</dbReference>
<proteinExistence type="inferred from homology"/>
<dbReference type="InterPro" id="IPR002933">
    <property type="entry name" value="Peptidase_M20"/>
</dbReference>
<dbReference type="GO" id="GO:0008270">
    <property type="term" value="F:zinc ion binding"/>
    <property type="evidence" value="ECO:0007669"/>
    <property type="project" value="InterPro"/>
</dbReference>
<comment type="caution">
    <text evidence="11">The sequence shown here is derived from an EMBL/GenBank/DDBJ whole genome shotgun (WGS) entry which is preliminary data.</text>
</comment>
<dbReference type="InterPro" id="IPR011650">
    <property type="entry name" value="Peptidase_M20_dimer"/>
</dbReference>
<comment type="similarity">
    <text evidence="1">Belongs to the peptidase M20B family.</text>
</comment>
<dbReference type="InterPro" id="IPR010161">
    <property type="entry name" value="Peptidase_M20B"/>
</dbReference>
<evidence type="ECO:0000256" key="1">
    <source>
        <dbReference type="ARBA" id="ARBA00009692"/>
    </source>
</evidence>
<name>A0A0E9N815_9BACT</name>
<evidence type="ECO:0000256" key="2">
    <source>
        <dbReference type="ARBA" id="ARBA00022670"/>
    </source>
</evidence>
<evidence type="ECO:0000256" key="4">
    <source>
        <dbReference type="ARBA" id="ARBA00022801"/>
    </source>
</evidence>
<feature type="binding site" evidence="9">
    <location>
        <position position="203"/>
    </location>
    <ligand>
        <name>Zn(2+)</name>
        <dbReference type="ChEBI" id="CHEBI:29105"/>
        <label>1</label>
    </ligand>
</feature>
<evidence type="ECO:0000256" key="3">
    <source>
        <dbReference type="ARBA" id="ARBA00022723"/>
    </source>
</evidence>
<dbReference type="SUPFAM" id="SSF53187">
    <property type="entry name" value="Zn-dependent exopeptidases"/>
    <property type="match status" value="1"/>
</dbReference>
<dbReference type="Proteomes" id="UP000033121">
    <property type="component" value="Unassembled WGS sequence"/>
</dbReference>
<dbReference type="Gene3D" id="3.40.630.10">
    <property type="entry name" value="Zn peptidases"/>
    <property type="match status" value="1"/>
</dbReference>
<dbReference type="PANTHER" id="PTHR42994">
    <property type="entry name" value="PEPTIDASE T"/>
    <property type="match status" value="1"/>
</dbReference>
<dbReference type="EC" id="3.4.11.4" evidence="7"/>
<organism evidence="11 12">
    <name type="scientific">Flavihumibacter petaseus NBRC 106054</name>
    <dbReference type="NCBI Taxonomy" id="1220578"/>
    <lineage>
        <taxon>Bacteria</taxon>
        <taxon>Pseudomonadati</taxon>
        <taxon>Bacteroidota</taxon>
        <taxon>Chitinophagia</taxon>
        <taxon>Chitinophagales</taxon>
        <taxon>Chitinophagaceae</taxon>
        <taxon>Flavihumibacter</taxon>
    </lineage>
</organism>
<dbReference type="SUPFAM" id="SSF55031">
    <property type="entry name" value="Bacterial exopeptidase dimerisation domain"/>
    <property type="match status" value="1"/>
</dbReference>
<dbReference type="PANTHER" id="PTHR42994:SF1">
    <property type="entry name" value="PEPTIDASE T"/>
    <property type="match status" value="1"/>
</dbReference>
<dbReference type="PROSITE" id="PS00759">
    <property type="entry name" value="ARGE_DAPE_CPG2_2"/>
    <property type="match status" value="1"/>
</dbReference>
<evidence type="ECO:0000313" key="11">
    <source>
        <dbReference type="EMBL" id="GAO45515.1"/>
    </source>
</evidence>
<dbReference type="GO" id="GO:0006508">
    <property type="term" value="P:proteolysis"/>
    <property type="evidence" value="ECO:0007669"/>
    <property type="project" value="UniProtKB-UniRule"/>
</dbReference>